<evidence type="ECO:0000313" key="1">
    <source>
        <dbReference type="EMBL" id="MED6195929.1"/>
    </source>
</evidence>
<dbReference type="Proteomes" id="UP001341840">
    <property type="component" value="Unassembled WGS sequence"/>
</dbReference>
<evidence type="ECO:0000313" key="2">
    <source>
        <dbReference type="Proteomes" id="UP001341840"/>
    </source>
</evidence>
<dbReference type="EMBL" id="JASCZI010211690">
    <property type="protein sequence ID" value="MED6195929.1"/>
    <property type="molecule type" value="Genomic_DNA"/>
</dbReference>
<name>A0ABU6XEF7_9FABA</name>
<keyword evidence="2" id="KW-1185">Reference proteome</keyword>
<sequence length="68" mass="7904">MHNILGKLVLDHLHKTSRLFLTLEDRTFWSLLQNALCLFVALFIPSTDKSYLAPIRKQRLLLPLVYAP</sequence>
<organism evidence="1 2">
    <name type="scientific">Stylosanthes scabra</name>
    <dbReference type="NCBI Taxonomy" id="79078"/>
    <lineage>
        <taxon>Eukaryota</taxon>
        <taxon>Viridiplantae</taxon>
        <taxon>Streptophyta</taxon>
        <taxon>Embryophyta</taxon>
        <taxon>Tracheophyta</taxon>
        <taxon>Spermatophyta</taxon>
        <taxon>Magnoliopsida</taxon>
        <taxon>eudicotyledons</taxon>
        <taxon>Gunneridae</taxon>
        <taxon>Pentapetalae</taxon>
        <taxon>rosids</taxon>
        <taxon>fabids</taxon>
        <taxon>Fabales</taxon>
        <taxon>Fabaceae</taxon>
        <taxon>Papilionoideae</taxon>
        <taxon>50 kb inversion clade</taxon>
        <taxon>dalbergioids sensu lato</taxon>
        <taxon>Dalbergieae</taxon>
        <taxon>Pterocarpus clade</taxon>
        <taxon>Stylosanthes</taxon>
    </lineage>
</organism>
<proteinExistence type="predicted"/>
<protein>
    <submittedName>
        <fullName evidence="1">Uncharacterized protein</fullName>
    </submittedName>
</protein>
<gene>
    <name evidence="1" type="ORF">PIB30_042479</name>
</gene>
<accession>A0ABU6XEF7</accession>
<comment type="caution">
    <text evidence="1">The sequence shown here is derived from an EMBL/GenBank/DDBJ whole genome shotgun (WGS) entry which is preliminary data.</text>
</comment>
<reference evidence="1 2" key="1">
    <citation type="journal article" date="2023" name="Plants (Basel)">
        <title>Bridging the Gap: Combining Genomics and Transcriptomics Approaches to Understand Stylosanthes scabra, an Orphan Legume from the Brazilian Caatinga.</title>
        <authorList>
            <person name="Ferreira-Neto J.R.C."/>
            <person name="da Silva M.D."/>
            <person name="Binneck E."/>
            <person name="de Melo N.F."/>
            <person name="da Silva R.H."/>
            <person name="de Melo A.L.T.M."/>
            <person name="Pandolfi V."/>
            <person name="Bustamante F.O."/>
            <person name="Brasileiro-Vidal A.C."/>
            <person name="Benko-Iseppon A.M."/>
        </authorList>
    </citation>
    <scope>NUCLEOTIDE SEQUENCE [LARGE SCALE GENOMIC DNA]</scope>
    <source>
        <tissue evidence="1">Leaves</tissue>
    </source>
</reference>